<keyword evidence="4" id="KW-0804">Transcription</keyword>
<organism evidence="8">
    <name type="scientific">Oryza punctata</name>
    <name type="common">Red rice</name>
    <dbReference type="NCBI Taxonomy" id="4537"/>
    <lineage>
        <taxon>Eukaryota</taxon>
        <taxon>Viridiplantae</taxon>
        <taxon>Streptophyta</taxon>
        <taxon>Embryophyta</taxon>
        <taxon>Tracheophyta</taxon>
        <taxon>Spermatophyta</taxon>
        <taxon>Magnoliopsida</taxon>
        <taxon>Liliopsida</taxon>
        <taxon>Poales</taxon>
        <taxon>Poaceae</taxon>
        <taxon>BOP clade</taxon>
        <taxon>Oryzoideae</taxon>
        <taxon>Oryzeae</taxon>
        <taxon>Oryzinae</taxon>
        <taxon>Oryza</taxon>
    </lineage>
</organism>
<evidence type="ECO:0000256" key="3">
    <source>
        <dbReference type="ARBA" id="ARBA00023125"/>
    </source>
</evidence>
<dbReference type="HOGENOM" id="CLU_1211443_0_0_1"/>
<keyword evidence="9" id="KW-1185">Reference proteome</keyword>
<dbReference type="InterPro" id="IPR050913">
    <property type="entry name" value="AP2/ERF_ERF"/>
</dbReference>
<reference evidence="8" key="2">
    <citation type="submission" date="2018-05" db="EMBL/GenBank/DDBJ databases">
        <title>OpunRS2 (Oryza punctata Reference Sequence Version 2).</title>
        <authorList>
            <person name="Zhang J."/>
            <person name="Kudrna D."/>
            <person name="Lee S."/>
            <person name="Talag J."/>
            <person name="Welchert J."/>
            <person name="Wing R.A."/>
        </authorList>
    </citation>
    <scope>NUCLEOTIDE SEQUENCE [LARGE SCALE GENOMIC DNA]</scope>
</reference>
<feature type="compositionally biased region" description="Acidic residues" evidence="6">
    <location>
        <begin position="22"/>
        <end position="37"/>
    </location>
</feature>
<dbReference type="GO" id="GO:0003677">
    <property type="term" value="F:DNA binding"/>
    <property type="evidence" value="ECO:0007669"/>
    <property type="project" value="UniProtKB-KW"/>
</dbReference>
<dbReference type="PRINTS" id="PR00367">
    <property type="entry name" value="ETHRSPELEMNT"/>
</dbReference>
<dbReference type="SMART" id="SM00380">
    <property type="entry name" value="AP2"/>
    <property type="match status" value="1"/>
</dbReference>
<dbReference type="GO" id="GO:0003700">
    <property type="term" value="F:DNA-binding transcription factor activity"/>
    <property type="evidence" value="ECO:0007669"/>
    <property type="project" value="InterPro"/>
</dbReference>
<keyword evidence="5" id="KW-0539">Nucleus</keyword>
<evidence type="ECO:0000313" key="8">
    <source>
        <dbReference type="EnsemblPlants" id="OPUNC12G16380.1"/>
    </source>
</evidence>
<dbReference type="EnsemblPlants" id="OPUNC12G16380.1">
    <property type="protein sequence ID" value="OPUNC12G16380.1"/>
    <property type="gene ID" value="OPUNC12G16380"/>
</dbReference>
<evidence type="ECO:0000256" key="4">
    <source>
        <dbReference type="ARBA" id="ARBA00023163"/>
    </source>
</evidence>
<comment type="subcellular location">
    <subcellularLocation>
        <location evidence="1">Nucleus</location>
    </subcellularLocation>
</comment>
<protein>
    <recommendedName>
        <fullName evidence="7">AP2/ERF domain-containing protein</fullName>
    </recommendedName>
</protein>
<evidence type="ECO:0000256" key="1">
    <source>
        <dbReference type="ARBA" id="ARBA00004123"/>
    </source>
</evidence>
<feature type="domain" description="AP2/ERF" evidence="7">
    <location>
        <begin position="110"/>
        <end position="168"/>
    </location>
</feature>
<evidence type="ECO:0000256" key="2">
    <source>
        <dbReference type="ARBA" id="ARBA00023015"/>
    </source>
</evidence>
<dbReference type="PANTHER" id="PTHR31194:SF59">
    <property type="entry name" value="AP2_ERF DOMAIN-CONTAINING PROTEIN"/>
    <property type="match status" value="1"/>
</dbReference>
<dbReference type="PROSITE" id="PS51032">
    <property type="entry name" value="AP2_ERF"/>
    <property type="match status" value="1"/>
</dbReference>
<feature type="region of interest" description="Disordered" evidence="6">
    <location>
        <begin position="87"/>
        <end position="111"/>
    </location>
</feature>
<evidence type="ECO:0000313" key="9">
    <source>
        <dbReference type="Proteomes" id="UP000026962"/>
    </source>
</evidence>
<evidence type="ECO:0000259" key="7">
    <source>
        <dbReference type="PROSITE" id="PS51032"/>
    </source>
</evidence>
<dbReference type="InterPro" id="IPR001471">
    <property type="entry name" value="AP2/ERF_dom"/>
</dbReference>
<feature type="region of interest" description="Disordered" evidence="6">
    <location>
        <begin position="1"/>
        <end position="37"/>
    </location>
</feature>
<proteinExistence type="predicted"/>
<dbReference type="AlphaFoldDB" id="A0A0E0MPD0"/>
<dbReference type="PANTHER" id="PTHR31194">
    <property type="entry name" value="SHN SHINE , DNA BINDING / TRANSCRIPTION FACTOR"/>
    <property type="match status" value="1"/>
</dbReference>
<evidence type="ECO:0000256" key="5">
    <source>
        <dbReference type="ARBA" id="ARBA00023242"/>
    </source>
</evidence>
<dbReference type="InterPro" id="IPR016177">
    <property type="entry name" value="DNA-bd_dom_sf"/>
</dbReference>
<dbReference type="SUPFAM" id="SSF54171">
    <property type="entry name" value="DNA-binding domain"/>
    <property type="match status" value="1"/>
</dbReference>
<dbReference type="Gene3D" id="3.30.730.10">
    <property type="entry name" value="AP2/ERF domain"/>
    <property type="match status" value="1"/>
</dbReference>
<accession>A0A0E0MPD0</accession>
<dbReference type="Proteomes" id="UP000026962">
    <property type="component" value="Chromosome 12"/>
</dbReference>
<dbReference type="Gramene" id="OPUNC12G16380.1">
    <property type="protein sequence ID" value="OPUNC12G16380.1"/>
    <property type="gene ID" value="OPUNC12G16380"/>
</dbReference>
<evidence type="ECO:0000256" key="6">
    <source>
        <dbReference type="SAM" id="MobiDB-lite"/>
    </source>
</evidence>
<dbReference type="GO" id="GO:0005634">
    <property type="term" value="C:nucleus"/>
    <property type="evidence" value="ECO:0007669"/>
    <property type="project" value="UniProtKB-SubCell"/>
</dbReference>
<dbReference type="Pfam" id="PF00847">
    <property type="entry name" value="AP2"/>
    <property type="match status" value="1"/>
</dbReference>
<keyword evidence="2" id="KW-0805">Transcription regulation</keyword>
<sequence length="274" mass="30386">MCGGNDVTDAATGCRRLRGPGDEEQEEHEVVVTDDDDDDYQELEDEFRRYCERGAKMLPTKAFTNIHIVTPKRTFYSAVQSVKDRRAKKSMKDVAADDKGGRPAARKKHGFHGIHCRKGGRWAAEIRDSLIKGYREWVGTFDTAEEAARAYDAAARRIHGSNARTNFPHPPPAPADEIKKKPVVPAPVVARKKMKRKKPVVEALAAAAEMVAPAGELAPVLLGHALEATNGWEFEPYSMGFVDKYTDEPDELQLLHLHGGAMINFATDGCLWSF</sequence>
<keyword evidence="3" id="KW-0238">DNA-binding</keyword>
<dbReference type="OMA" id="MINFATD"/>
<reference evidence="8" key="1">
    <citation type="submission" date="2015-04" db="UniProtKB">
        <authorList>
            <consortium name="EnsemblPlants"/>
        </authorList>
    </citation>
    <scope>IDENTIFICATION</scope>
</reference>
<dbReference type="STRING" id="4537.A0A0E0MPD0"/>
<feature type="compositionally biased region" description="Basic and acidic residues" evidence="6">
    <location>
        <begin position="90"/>
        <end position="101"/>
    </location>
</feature>
<name>A0A0E0MPD0_ORYPU</name>
<dbReference type="InterPro" id="IPR036955">
    <property type="entry name" value="AP2/ERF_dom_sf"/>
</dbReference>